<protein>
    <submittedName>
        <fullName evidence="2">Uncharacterized protein</fullName>
    </submittedName>
</protein>
<sequence length="141" mass="15675">MNVSVVLVSDELPVMSAMGSHDGGESLWSRNFEDFRPPGLGRVSRRPLQLCYQLFNHRHGWMWLCLAIFCCMSAVFDFGAGQAGRLALLVDRHAETFVPFFDCPCTRVVVTVLAIFRVRASAGGSMSGRRGILGRYCLWAS</sequence>
<dbReference type="EMBL" id="JBFXLQ010000023">
    <property type="protein sequence ID" value="KAL2866675.1"/>
    <property type="molecule type" value="Genomic_DNA"/>
</dbReference>
<dbReference type="RefSeq" id="XP_070885654.1">
    <property type="nucleotide sequence ID" value="XM_071024443.1"/>
</dbReference>
<proteinExistence type="predicted"/>
<keyword evidence="1" id="KW-1133">Transmembrane helix</keyword>
<dbReference type="GeneID" id="98139515"/>
<reference evidence="2 3" key="1">
    <citation type="submission" date="2024-07" db="EMBL/GenBank/DDBJ databases">
        <title>Section-level genome sequencing and comparative genomics of Aspergillus sections Usti and Cavernicolus.</title>
        <authorList>
            <consortium name="Lawrence Berkeley National Laboratory"/>
            <person name="Nybo J.L."/>
            <person name="Vesth T.C."/>
            <person name="Theobald S."/>
            <person name="Frisvad J.C."/>
            <person name="Larsen T.O."/>
            <person name="Kjaerboelling I."/>
            <person name="Rothschild-Mancinelli K."/>
            <person name="Lyhne E.K."/>
            <person name="Kogle M.E."/>
            <person name="Barry K."/>
            <person name="Clum A."/>
            <person name="Na H."/>
            <person name="Ledsgaard L."/>
            <person name="Lin J."/>
            <person name="Lipzen A."/>
            <person name="Kuo A."/>
            <person name="Riley R."/>
            <person name="Mondo S."/>
            <person name="Labutti K."/>
            <person name="Haridas S."/>
            <person name="Pangalinan J."/>
            <person name="Salamov A.A."/>
            <person name="Simmons B.A."/>
            <person name="Magnuson J.K."/>
            <person name="Chen J."/>
            <person name="Drula E."/>
            <person name="Henrissat B."/>
            <person name="Wiebenga A."/>
            <person name="Lubbers R.J."/>
            <person name="Gomes A.C."/>
            <person name="Macurrencykelacurrency M.R."/>
            <person name="Stajich J."/>
            <person name="Grigoriev I.V."/>
            <person name="Mortensen U.H."/>
            <person name="De Vries R.P."/>
            <person name="Baker S.E."/>
            <person name="Andersen M.R."/>
        </authorList>
    </citation>
    <scope>NUCLEOTIDE SEQUENCE [LARGE SCALE GENOMIC DNA]</scope>
    <source>
        <strain evidence="2 3">CBS 449.75</strain>
    </source>
</reference>
<accession>A0ABR4LQ48</accession>
<organism evidence="2 3">
    <name type="scientific">Aspergillus lucknowensis</name>
    <dbReference type="NCBI Taxonomy" id="176173"/>
    <lineage>
        <taxon>Eukaryota</taxon>
        <taxon>Fungi</taxon>
        <taxon>Dikarya</taxon>
        <taxon>Ascomycota</taxon>
        <taxon>Pezizomycotina</taxon>
        <taxon>Eurotiomycetes</taxon>
        <taxon>Eurotiomycetidae</taxon>
        <taxon>Eurotiales</taxon>
        <taxon>Aspergillaceae</taxon>
        <taxon>Aspergillus</taxon>
        <taxon>Aspergillus subgen. Nidulantes</taxon>
    </lineage>
</organism>
<dbReference type="Proteomes" id="UP001610432">
    <property type="component" value="Unassembled WGS sequence"/>
</dbReference>
<gene>
    <name evidence="2" type="ORF">BJX67DRAFT_121420</name>
</gene>
<evidence type="ECO:0000313" key="2">
    <source>
        <dbReference type="EMBL" id="KAL2866675.1"/>
    </source>
</evidence>
<name>A0ABR4LQ48_9EURO</name>
<keyword evidence="1" id="KW-0472">Membrane</keyword>
<evidence type="ECO:0000313" key="3">
    <source>
        <dbReference type="Proteomes" id="UP001610432"/>
    </source>
</evidence>
<feature type="transmembrane region" description="Helical" evidence="1">
    <location>
        <begin position="60"/>
        <end position="80"/>
    </location>
</feature>
<evidence type="ECO:0000256" key="1">
    <source>
        <dbReference type="SAM" id="Phobius"/>
    </source>
</evidence>
<comment type="caution">
    <text evidence="2">The sequence shown here is derived from an EMBL/GenBank/DDBJ whole genome shotgun (WGS) entry which is preliminary data.</text>
</comment>
<keyword evidence="1" id="KW-0812">Transmembrane</keyword>
<keyword evidence="3" id="KW-1185">Reference proteome</keyword>